<evidence type="ECO:0000313" key="2">
    <source>
        <dbReference type="EMBL" id="SDE99749.1"/>
    </source>
</evidence>
<dbReference type="GeneID" id="78553142"/>
<evidence type="ECO:0000313" key="3">
    <source>
        <dbReference type="EMBL" id="TWS07316.1"/>
    </source>
</evidence>
<dbReference type="SUPFAM" id="SSF52540">
    <property type="entry name" value="P-loop containing nucleoside triphosphate hydrolases"/>
    <property type="match status" value="1"/>
</dbReference>
<reference evidence="3 5" key="2">
    <citation type="submission" date="2019-06" db="EMBL/GenBank/DDBJ databases">
        <title>Pseudomonas bimorpha sp. nov. isolated from bovine raw milk and skim milk concentrate.</title>
        <authorList>
            <person name="Hofmann K."/>
            <person name="Huptas C."/>
            <person name="Doll E."/>
            <person name="Scherer S."/>
            <person name="Wenning M."/>
        </authorList>
    </citation>
    <scope>NUCLEOTIDE SEQUENCE [LARGE SCALE GENOMIC DNA]</scope>
    <source>
        <strain evidence="3 5">DSM 17835</strain>
    </source>
</reference>
<accession>A0A5C5QQC7</accession>
<keyword evidence="2" id="KW-0547">Nucleotide-binding</keyword>
<dbReference type="PANTHER" id="PTHR32182:SF23">
    <property type="entry name" value="ATP BINDING PROTEIN"/>
    <property type="match status" value="1"/>
</dbReference>
<name>A0A5C5QQC7_9PSED</name>
<dbReference type="GO" id="GO:0016887">
    <property type="term" value="F:ATP hydrolysis activity"/>
    <property type="evidence" value="ECO:0007669"/>
    <property type="project" value="InterPro"/>
</dbReference>
<dbReference type="Gene3D" id="3.40.50.300">
    <property type="entry name" value="P-loop containing nucleotide triphosphate hydrolases"/>
    <property type="match status" value="2"/>
</dbReference>
<dbReference type="AlphaFoldDB" id="A0A5C5QQC7"/>
<organism evidence="3 5">
    <name type="scientific">Pseudomonas extremaustralis</name>
    <dbReference type="NCBI Taxonomy" id="359110"/>
    <lineage>
        <taxon>Bacteria</taxon>
        <taxon>Pseudomonadati</taxon>
        <taxon>Pseudomonadota</taxon>
        <taxon>Gammaproteobacteria</taxon>
        <taxon>Pseudomonadales</taxon>
        <taxon>Pseudomonadaceae</taxon>
        <taxon>Pseudomonas</taxon>
    </lineage>
</organism>
<sequence>MQIKRFTLVNFRGIEKMELDFEGKKTVALVGVNGVGKSSILDALAITLSSLTARMVGQPSKSRSIAKDDIKVGADYTRLHVETKLFENYNVDWAIALNRKAGKGGKHPSERSSDLSRLNEAADSVEHGIGQYEVIGGKSIELPLAVYYDVHRAVLDVPLRVREHLVNAIAEGYDDALGHGGADFKRFFIWFRNQEDLENENSRDIPGYRDPELSAVRRAIETFTGFKDVRVRRKPALRMTVLKGELEFNVLQLSDGEKCLLAMVGDLARRLTLLNREVPDPLQGKGVVLIDELDLHLHPGWQRTVVANLENTFPNCQFIITTHSPQILGELPAESVMLLKDGQYLGHPERSLGLRSGEVIEELMGGLSQNQNVSQQLRKIYRNLDDDDLESAQIHLAQLREKVGKIPDVLEVQASIDSLRSLEEGEA</sequence>
<dbReference type="Pfam" id="PF13304">
    <property type="entry name" value="AAA_21"/>
    <property type="match status" value="1"/>
</dbReference>
<evidence type="ECO:0000259" key="1">
    <source>
        <dbReference type="SMART" id="SM00382"/>
    </source>
</evidence>
<feature type="domain" description="AAA+ ATPase" evidence="1">
    <location>
        <begin position="23"/>
        <end position="349"/>
    </location>
</feature>
<evidence type="ECO:0000313" key="5">
    <source>
        <dbReference type="Proteomes" id="UP000317951"/>
    </source>
</evidence>
<dbReference type="PANTHER" id="PTHR32182">
    <property type="entry name" value="DNA REPLICATION AND REPAIR PROTEIN RECF"/>
    <property type="match status" value="1"/>
</dbReference>
<dbReference type="OrthoDB" id="9815944at2"/>
<keyword evidence="2" id="KW-0067">ATP-binding</keyword>
<dbReference type="GO" id="GO:0006302">
    <property type="term" value="P:double-strand break repair"/>
    <property type="evidence" value="ECO:0007669"/>
    <property type="project" value="TreeGrafter"/>
</dbReference>
<dbReference type="InterPro" id="IPR003959">
    <property type="entry name" value="ATPase_AAA_core"/>
</dbReference>
<dbReference type="SMART" id="SM00382">
    <property type="entry name" value="AAA"/>
    <property type="match status" value="1"/>
</dbReference>
<dbReference type="CDD" id="cd00267">
    <property type="entry name" value="ABC_ATPase"/>
    <property type="match status" value="1"/>
</dbReference>
<keyword evidence="4" id="KW-1185">Reference proteome</keyword>
<dbReference type="GO" id="GO:0005524">
    <property type="term" value="F:ATP binding"/>
    <property type="evidence" value="ECO:0007669"/>
    <property type="project" value="UniProtKB-KW"/>
</dbReference>
<gene>
    <name evidence="3" type="ORF">FIV36_00755</name>
    <name evidence="2" type="ORF">SAMN05216591_1650</name>
</gene>
<dbReference type="Proteomes" id="UP000182858">
    <property type="component" value="Chromosome I"/>
</dbReference>
<dbReference type="RefSeq" id="WP_010562817.1">
    <property type="nucleotide sequence ID" value="NZ_LT629689.1"/>
</dbReference>
<reference evidence="2 4" key="1">
    <citation type="submission" date="2016-10" db="EMBL/GenBank/DDBJ databases">
        <authorList>
            <person name="Varghese N."/>
            <person name="Submissions S."/>
        </authorList>
    </citation>
    <scope>NUCLEOTIDE SEQUENCE [LARGE SCALE GENOMIC DNA]</scope>
    <source>
        <strain evidence="2 4">DSM 17835</strain>
    </source>
</reference>
<dbReference type="EMBL" id="VFET01000001">
    <property type="protein sequence ID" value="TWS07316.1"/>
    <property type="molecule type" value="Genomic_DNA"/>
</dbReference>
<dbReference type="EMBL" id="LT629689">
    <property type="protein sequence ID" value="SDE99749.1"/>
    <property type="molecule type" value="Genomic_DNA"/>
</dbReference>
<dbReference type="GO" id="GO:0000731">
    <property type="term" value="P:DNA synthesis involved in DNA repair"/>
    <property type="evidence" value="ECO:0007669"/>
    <property type="project" value="TreeGrafter"/>
</dbReference>
<evidence type="ECO:0000313" key="4">
    <source>
        <dbReference type="Proteomes" id="UP000182858"/>
    </source>
</evidence>
<protein>
    <submittedName>
        <fullName evidence="3">DUF2813 domain-containing protein</fullName>
    </submittedName>
    <submittedName>
        <fullName evidence="2">Predicted ATP-binding protein involved in virulence</fullName>
    </submittedName>
</protein>
<dbReference type="InterPro" id="IPR027417">
    <property type="entry name" value="P-loop_NTPase"/>
</dbReference>
<dbReference type="Proteomes" id="UP000317951">
    <property type="component" value="Unassembled WGS sequence"/>
</dbReference>
<proteinExistence type="predicted"/>
<dbReference type="InterPro" id="IPR003593">
    <property type="entry name" value="AAA+_ATPase"/>
</dbReference>